<dbReference type="InterPro" id="IPR026026">
    <property type="entry name" value="HIT_Hint"/>
</dbReference>
<dbReference type="OrthoDB" id="9799145at2"/>
<gene>
    <name evidence="3" type="ORF">YC6258_04446</name>
</gene>
<proteinExistence type="predicted"/>
<accession>A0A0C5VT17</accession>
<dbReference type="PROSITE" id="PS51084">
    <property type="entry name" value="HIT_2"/>
    <property type="match status" value="1"/>
</dbReference>
<dbReference type="GO" id="GO:0016787">
    <property type="term" value="F:hydrolase activity"/>
    <property type="evidence" value="ECO:0007669"/>
    <property type="project" value="UniProtKB-KW"/>
</dbReference>
<protein>
    <submittedName>
        <fullName evidence="3">Diadenosine tetraphosphate (Ap4A) hydrolase and other HIT family hydrolase</fullName>
    </submittedName>
</protein>
<sequence>MFELDERLQSDCLDLGQLNLCKVLLLKDANYPWVILVPMRDDIKEIYDLDELDQEQLIWESSFVSKALAKCFDADKMNVAALGNVVSQCHIHHVVRTVDDPAWPNPVWGAVPPRGYTREQLTSRGKEIQQALKTSVFIPANLDN</sequence>
<dbReference type="HOGENOM" id="CLU_123330_0_0_6"/>
<dbReference type="Pfam" id="PF01230">
    <property type="entry name" value="HIT"/>
    <property type="match status" value="1"/>
</dbReference>
<dbReference type="KEGG" id="gsn:YC6258_04446"/>
<dbReference type="InterPro" id="IPR036265">
    <property type="entry name" value="HIT-like_sf"/>
</dbReference>
<dbReference type="STRING" id="1445510.YC6258_04446"/>
<feature type="domain" description="HIT" evidence="2">
    <location>
        <begin position="34"/>
        <end position="103"/>
    </location>
</feature>
<evidence type="ECO:0000313" key="4">
    <source>
        <dbReference type="Proteomes" id="UP000032266"/>
    </source>
</evidence>
<dbReference type="PIRSF" id="PIRSF000714">
    <property type="entry name" value="HIT"/>
    <property type="match status" value="1"/>
</dbReference>
<dbReference type="EMBL" id="CP007142">
    <property type="protein sequence ID" value="AJQ96478.1"/>
    <property type="molecule type" value="Genomic_DNA"/>
</dbReference>
<dbReference type="InterPro" id="IPR011146">
    <property type="entry name" value="HIT-like"/>
</dbReference>
<dbReference type="SUPFAM" id="SSF54197">
    <property type="entry name" value="HIT-like"/>
    <property type="match status" value="1"/>
</dbReference>
<keyword evidence="3" id="KW-0378">Hydrolase</keyword>
<keyword evidence="4" id="KW-1185">Reference proteome</keyword>
<evidence type="ECO:0000259" key="2">
    <source>
        <dbReference type="PROSITE" id="PS51084"/>
    </source>
</evidence>
<comment type="caution">
    <text evidence="1">Lacks conserved residue(s) required for the propagation of feature annotation.</text>
</comment>
<reference evidence="3 4" key="1">
    <citation type="submission" date="2014-01" db="EMBL/GenBank/DDBJ databases">
        <title>Full genme sequencing of cellulolytic bacterium Gynuella sunshinyii YC6258T gen. nov., sp. nov.</title>
        <authorList>
            <person name="Khan H."/>
            <person name="Chung E.J."/>
            <person name="Chung Y.R."/>
        </authorList>
    </citation>
    <scope>NUCLEOTIDE SEQUENCE [LARGE SCALE GENOMIC DNA]</scope>
    <source>
        <strain evidence="3 4">YC6258</strain>
    </source>
</reference>
<evidence type="ECO:0000313" key="3">
    <source>
        <dbReference type="EMBL" id="AJQ96478.1"/>
    </source>
</evidence>
<dbReference type="RefSeq" id="WP_044618477.1">
    <property type="nucleotide sequence ID" value="NZ_CP007142.1"/>
</dbReference>
<dbReference type="Proteomes" id="UP000032266">
    <property type="component" value="Chromosome"/>
</dbReference>
<name>A0A0C5VT17_9GAMM</name>
<evidence type="ECO:0000256" key="1">
    <source>
        <dbReference type="PROSITE-ProRule" id="PRU00464"/>
    </source>
</evidence>
<organism evidence="3 4">
    <name type="scientific">Gynuella sunshinyii YC6258</name>
    <dbReference type="NCBI Taxonomy" id="1445510"/>
    <lineage>
        <taxon>Bacteria</taxon>
        <taxon>Pseudomonadati</taxon>
        <taxon>Pseudomonadota</taxon>
        <taxon>Gammaproteobacteria</taxon>
        <taxon>Oceanospirillales</taxon>
        <taxon>Saccharospirillaceae</taxon>
        <taxon>Gynuella</taxon>
    </lineage>
</organism>
<dbReference type="Gene3D" id="3.30.428.10">
    <property type="entry name" value="HIT-like"/>
    <property type="match status" value="1"/>
</dbReference>
<dbReference type="AlphaFoldDB" id="A0A0C5VT17"/>